<evidence type="ECO:0000313" key="2">
    <source>
        <dbReference type="EMBL" id="WXB95549.1"/>
    </source>
</evidence>
<sequence>MKFCKQAILKDLKTGSLIMELNVITSFKDLQLQRDSWTSILAEKGNTIPFIEWDWINCWWKHYGHNFDLRVLQIIREEKIIGYVPLIKEKKRFYSSYSFMGKDKANYMDIIASSSDYEIVFTEGINWLKNQKENILIEINGIYAGPLKQQLLNDVIKEAGLHFFHENTPAPAIEFAGLEAELFVKKRSRKHGMDRKEKKLRKHGKLYLKEIFLKDIDSIFYLHKKRWKDRRDTSGFSSETNINFFKELVQLKSNTVVTCVDGLYFEDKLIAFYYGFQTRGRYLYYLPAHDDDFGVYSPGRLLMKEKVINCMDQETKTFDLSIGYESYKMDWANSVSYVSSFTLVNGRMFIKLGFSMLKLKQIIKGRMKKNKKLVMFIRNKTYKLRPISLLNKIFQMEMFYQYVWQENRDKRIVPEQKTMKDLDFICQATGKHKAEIINRFYKNDQCYMENDKIVCWIKNINSNPIIYDCNLKEIGTYSLPVTKLPYQIYSSYKSNDDHSTYTGFHLDVRFAGKSFIISRKRKENHNDLHNSEQLDS</sequence>
<dbReference type="GO" id="GO:0016746">
    <property type="term" value="F:acyltransferase activity"/>
    <property type="evidence" value="ECO:0007669"/>
    <property type="project" value="UniProtKB-KW"/>
</dbReference>
<dbReference type="InterPro" id="IPR038740">
    <property type="entry name" value="BioF2-like_GNAT_dom"/>
</dbReference>
<dbReference type="InterPro" id="IPR016181">
    <property type="entry name" value="Acyl_CoA_acyltransferase"/>
</dbReference>
<dbReference type="RefSeq" id="WP_338777109.1">
    <property type="nucleotide sequence ID" value="NZ_CP147407.1"/>
</dbReference>
<protein>
    <submittedName>
        <fullName evidence="2">GNAT family N-acetyltransferase</fullName>
        <ecNumber evidence="2">2.3.1.-</ecNumber>
    </submittedName>
</protein>
<keyword evidence="2" id="KW-0808">Transferase</keyword>
<keyword evidence="2" id="KW-0012">Acyltransferase</keyword>
<dbReference type="Pfam" id="PF13480">
    <property type="entry name" value="Acetyltransf_6"/>
    <property type="match status" value="1"/>
</dbReference>
<gene>
    <name evidence="2" type="ORF">WCV65_13360</name>
</gene>
<accession>A0ABZ2NDQ6</accession>
<dbReference type="SUPFAM" id="SSF55729">
    <property type="entry name" value="Acyl-CoA N-acyltransferases (Nat)"/>
    <property type="match status" value="1"/>
</dbReference>
<keyword evidence="3" id="KW-1185">Reference proteome</keyword>
<feature type="domain" description="BioF2-like acetyltransferase" evidence="1">
    <location>
        <begin position="187"/>
        <end position="328"/>
    </location>
</feature>
<dbReference type="EC" id="2.3.1.-" evidence="2"/>
<dbReference type="EMBL" id="CP147407">
    <property type="protein sequence ID" value="WXB95549.1"/>
    <property type="molecule type" value="Genomic_DNA"/>
</dbReference>
<evidence type="ECO:0000259" key="1">
    <source>
        <dbReference type="Pfam" id="PF13480"/>
    </source>
</evidence>
<evidence type="ECO:0000313" key="3">
    <source>
        <dbReference type="Proteomes" id="UP001377337"/>
    </source>
</evidence>
<dbReference type="Proteomes" id="UP001377337">
    <property type="component" value="Chromosome"/>
</dbReference>
<reference evidence="2 3" key="1">
    <citation type="submission" date="2024-02" db="EMBL/GenBank/DDBJ databases">
        <title>Seven novel Bacillus-like species.</title>
        <authorList>
            <person name="Liu G."/>
        </authorList>
    </citation>
    <scope>NUCLEOTIDE SEQUENCE [LARGE SCALE GENOMIC DNA]</scope>
    <source>
        <strain evidence="2 3">FJAT-52054</strain>
    </source>
</reference>
<organism evidence="2 3">
    <name type="scientific">Metabacillus sediminis</name>
    <dbReference type="NCBI Taxonomy" id="3117746"/>
    <lineage>
        <taxon>Bacteria</taxon>
        <taxon>Bacillati</taxon>
        <taxon>Bacillota</taxon>
        <taxon>Bacilli</taxon>
        <taxon>Bacillales</taxon>
        <taxon>Bacillaceae</taxon>
        <taxon>Metabacillus</taxon>
    </lineage>
</organism>
<name>A0ABZ2NDQ6_9BACI</name>
<proteinExistence type="predicted"/>